<feature type="region of interest" description="Disordered" evidence="1">
    <location>
        <begin position="113"/>
        <end position="152"/>
    </location>
</feature>
<evidence type="ECO:0000313" key="2">
    <source>
        <dbReference type="EMBL" id="CAK9103832.1"/>
    </source>
</evidence>
<accession>A0ABP0RTD5</accession>
<keyword evidence="3" id="KW-1185">Reference proteome</keyword>
<comment type="caution">
    <text evidence="2">The sequence shown here is derived from an EMBL/GenBank/DDBJ whole genome shotgun (WGS) entry which is preliminary data.</text>
</comment>
<feature type="compositionally biased region" description="Basic and acidic residues" evidence="1">
    <location>
        <begin position="113"/>
        <end position="125"/>
    </location>
</feature>
<dbReference type="Proteomes" id="UP001642484">
    <property type="component" value="Unassembled WGS sequence"/>
</dbReference>
<proteinExistence type="predicted"/>
<name>A0ABP0RTD5_9DINO</name>
<protein>
    <submittedName>
        <fullName evidence="2">Uncharacterized protein</fullName>
    </submittedName>
</protein>
<organism evidence="2 3">
    <name type="scientific">Durusdinium trenchii</name>
    <dbReference type="NCBI Taxonomy" id="1381693"/>
    <lineage>
        <taxon>Eukaryota</taxon>
        <taxon>Sar</taxon>
        <taxon>Alveolata</taxon>
        <taxon>Dinophyceae</taxon>
        <taxon>Suessiales</taxon>
        <taxon>Symbiodiniaceae</taxon>
        <taxon>Durusdinium</taxon>
    </lineage>
</organism>
<evidence type="ECO:0000256" key="1">
    <source>
        <dbReference type="SAM" id="MobiDB-lite"/>
    </source>
</evidence>
<gene>
    <name evidence="2" type="ORF">CCMP2556_LOCUS48718</name>
</gene>
<reference evidence="2 3" key="1">
    <citation type="submission" date="2024-02" db="EMBL/GenBank/DDBJ databases">
        <authorList>
            <person name="Chen Y."/>
            <person name="Shah S."/>
            <person name="Dougan E. K."/>
            <person name="Thang M."/>
            <person name="Chan C."/>
        </authorList>
    </citation>
    <scope>NUCLEOTIDE SEQUENCE [LARGE SCALE GENOMIC DNA]</scope>
</reference>
<evidence type="ECO:0000313" key="3">
    <source>
        <dbReference type="Proteomes" id="UP001642484"/>
    </source>
</evidence>
<sequence>MEISVRSARHPVIKREKLLGVRERDTFGQDMLLDEDLRAQNSQSSATLEALEDEALMEALSSTLAAQGEHPRAHSSPLTAHVEEVAWLRLSWFDLITLFLCIPVEEADLRAHDPPLNAKDDDHSSLKASPPSFPDRAEGEETPAPDAPSPSFLISSVAKDEDVLTPPNIPLTEVAVAPSTASSQQSPLSPQQRLQLSPQHLGWQDAWQRATQEKNAGQQDPIKAMLVTIVNATSRDQIQPCLFRGDLFEGFRNRAECIQTIKARLDRALNATWYHGECTLDAEFDLLKIGPVVWMQAVKQIGLKEKIWPEALHLCLEAQLSFLEHRKTRLLHRPDSKHIGVNPQTSVMIGLSPSARKSHLIQRTNKWLTKAAPADEHNEVAAIRSKECFAQEYTPKGFRTCLLNFHRVALYSDECVNIIKTSHADPQALRHYADRAKLNTYLLAEADDMTKPQVRSTSATMTRCMWFP</sequence>
<dbReference type="EMBL" id="CAXAMN010026539">
    <property type="protein sequence ID" value="CAK9103832.1"/>
    <property type="molecule type" value="Genomic_DNA"/>
</dbReference>